<dbReference type="PRINTS" id="PR00038">
    <property type="entry name" value="HTHLUXR"/>
</dbReference>
<organism evidence="5 6">
    <name type="scientific">Pantoea osteomyelitidis</name>
    <dbReference type="NCBI Taxonomy" id="3230026"/>
    <lineage>
        <taxon>Bacteria</taxon>
        <taxon>Pseudomonadati</taxon>
        <taxon>Pseudomonadota</taxon>
        <taxon>Gammaproteobacteria</taxon>
        <taxon>Enterobacterales</taxon>
        <taxon>Erwiniaceae</taxon>
        <taxon>Pantoea</taxon>
    </lineage>
</organism>
<keyword evidence="2" id="KW-0238">DNA-binding</keyword>
<feature type="domain" description="HTH luxR-type" evidence="4">
    <location>
        <begin position="161"/>
        <end position="226"/>
    </location>
</feature>
<dbReference type="EMBL" id="JBGFSN010000010">
    <property type="protein sequence ID" value="MFH8136014.1"/>
    <property type="molecule type" value="Genomic_DNA"/>
</dbReference>
<evidence type="ECO:0000256" key="2">
    <source>
        <dbReference type="ARBA" id="ARBA00023125"/>
    </source>
</evidence>
<dbReference type="InterPro" id="IPR036388">
    <property type="entry name" value="WH-like_DNA-bd_sf"/>
</dbReference>
<dbReference type="SUPFAM" id="SSF46894">
    <property type="entry name" value="C-terminal effector domain of the bipartite response regulators"/>
    <property type="match status" value="1"/>
</dbReference>
<dbReference type="InterPro" id="IPR016032">
    <property type="entry name" value="Sig_transdc_resp-reg_C-effctor"/>
</dbReference>
<keyword evidence="6" id="KW-1185">Reference proteome</keyword>
<dbReference type="PANTHER" id="PTHR44688">
    <property type="entry name" value="DNA-BINDING TRANSCRIPTIONAL ACTIVATOR DEVR_DOSR"/>
    <property type="match status" value="1"/>
</dbReference>
<dbReference type="CDD" id="cd06170">
    <property type="entry name" value="LuxR_C_like"/>
    <property type="match status" value="1"/>
</dbReference>
<evidence type="ECO:0000256" key="1">
    <source>
        <dbReference type="ARBA" id="ARBA00023015"/>
    </source>
</evidence>
<dbReference type="PANTHER" id="PTHR44688:SF16">
    <property type="entry name" value="DNA-BINDING TRANSCRIPTIONAL ACTIVATOR DEVR_DOSR"/>
    <property type="match status" value="1"/>
</dbReference>
<dbReference type="PROSITE" id="PS50043">
    <property type="entry name" value="HTH_LUXR_2"/>
    <property type="match status" value="1"/>
</dbReference>
<dbReference type="InterPro" id="IPR000792">
    <property type="entry name" value="Tscrpt_reg_LuxR_C"/>
</dbReference>
<gene>
    <name evidence="5" type="ORF">ABU178_17835</name>
</gene>
<accession>A0ABW7Q190</accession>
<proteinExistence type="predicted"/>
<keyword evidence="3" id="KW-0804">Transcription</keyword>
<dbReference type="Proteomes" id="UP001611251">
    <property type="component" value="Unassembled WGS sequence"/>
</dbReference>
<dbReference type="Gene3D" id="1.10.10.10">
    <property type="entry name" value="Winged helix-like DNA-binding domain superfamily/Winged helix DNA-binding domain"/>
    <property type="match status" value="1"/>
</dbReference>
<dbReference type="SUPFAM" id="SSF75516">
    <property type="entry name" value="Pheromone-binding domain of LuxR-like quorum-sensing transcription factors"/>
    <property type="match status" value="1"/>
</dbReference>
<dbReference type="Pfam" id="PF00196">
    <property type="entry name" value="GerE"/>
    <property type="match status" value="1"/>
</dbReference>
<sequence length="237" mass="27654">MISNFYNNKEINDTIKQALNQAFMPFKKEVYAYAIMDKKEPLKIAIINNYPVWFDIYLKNHYQLIDPVIIKSLKTVQDFPWKKETFIPYGHTTPDIFDAAKKHSIASGHTFVLHDYKNNLTVLSLIGFEKYRIGTQENREKIQSLFISIHQKMLRLYDTVQKSSANRLSLRECEVLYWIGVGKTYFETSIILGISQRTVKFHIHNIIKKLGVSNARHAVKLSIDLDLLNNKKLNSWG</sequence>
<reference evidence="5 6" key="1">
    <citation type="submission" date="2024-08" db="EMBL/GenBank/DDBJ databases">
        <title>Pantoea ronii - a newly identified human opportunistic pathogen.</title>
        <authorList>
            <person name="Keidar-Friedman D."/>
            <person name="Sorek N."/>
            <person name="Leshin-Carmel D."/>
            <person name="Tsur A."/>
            <person name="Amsalem M."/>
            <person name="Tolkach D."/>
            <person name="Brosh-Nissimov T."/>
        </authorList>
    </citation>
    <scope>NUCLEOTIDE SEQUENCE [LARGE SCALE GENOMIC DNA]</scope>
    <source>
        <strain evidence="5 6">AA23256</strain>
    </source>
</reference>
<protein>
    <submittedName>
        <fullName evidence="5">Autoinducer binding domain-containing protein</fullName>
    </submittedName>
</protein>
<dbReference type="RefSeq" id="WP_397217387.1">
    <property type="nucleotide sequence ID" value="NZ_JBGFSN010000010.1"/>
</dbReference>
<dbReference type="Pfam" id="PF03472">
    <property type="entry name" value="Autoind_bind"/>
    <property type="match status" value="1"/>
</dbReference>
<keyword evidence="1" id="KW-0805">Transcription regulation</keyword>
<dbReference type="InterPro" id="IPR036693">
    <property type="entry name" value="TF_LuxR_autoind-bd_dom_sf"/>
</dbReference>
<dbReference type="SMART" id="SM00421">
    <property type="entry name" value="HTH_LUXR"/>
    <property type="match status" value="1"/>
</dbReference>
<evidence type="ECO:0000259" key="4">
    <source>
        <dbReference type="PROSITE" id="PS50043"/>
    </source>
</evidence>
<comment type="caution">
    <text evidence="5">The sequence shown here is derived from an EMBL/GenBank/DDBJ whole genome shotgun (WGS) entry which is preliminary data.</text>
</comment>
<dbReference type="InterPro" id="IPR005143">
    <property type="entry name" value="TF_LuxR_autoind-bd_dom"/>
</dbReference>
<evidence type="ECO:0000313" key="5">
    <source>
        <dbReference type="EMBL" id="MFH8136014.1"/>
    </source>
</evidence>
<name>A0ABW7Q190_9GAMM</name>
<evidence type="ECO:0000256" key="3">
    <source>
        <dbReference type="ARBA" id="ARBA00023163"/>
    </source>
</evidence>
<dbReference type="Gene3D" id="3.30.450.80">
    <property type="entry name" value="Transcription factor LuxR-like, autoinducer-binding domain"/>
    <property type="match status" value="1"/>
</dbReference>
<evidence type="ECO:0000313" key="6">
    <source>
        <dbReference type="Proteomes" id="UP001611251"/>
    </source>
</evidence>